<dbReference type="GO" id="GO:0005829">
    <property type="term" value="C:cytosol"/>
    <property type="evidence" value="ECO:0007669"/>
    <property type="project" value="TreeGrafter"/>
</dbReference>
<evidence type="ECO:0000313" key="8">
    <source>
        <dbReference type="Proteomes" id="UP000309561"/>
    </source>
</evidence>
<dbReference type="InterPro" id="IPR001608">
    <property type="entry name" value="Ala_racemase_N"/>
</dbReference>
<accession>A0A4U2ZD79</accession>
<evidence type="ECO:0000256" key="5">
    <source>
        <dbReference type="PIRSR" id="PIRSR600821-52"/>
    </source>
</evidence>
<keyword evidence="8" id="KW-1185">Reference proteome</keyword>
<dbReference type="PANTHER" id="PTHR30511">
    <property type="entry name" value="ALANINE RACEMASE"/>
    <property type="match status" value="1"/>
</dbReference>
<dbReference type="SUPFAM" id="SSF51419">
    <property type="entry name" value="PLP-binding barrel"/>
    <property type="match status" value="1"/>
</dbReference>
<dbReference type="GO" id="GO:0030632">
    <property type="term" value="P:D-alanine biosynthetic process"/>
    <property type="evidence" value="ECO:0007669"/>
    <property type="project" value="TreeGrafter"/>
</dbReference>
<evidence type="ECO:0000256" key="3">
    <source>
        <dbReference type="ARBA" id="ARBA00023235"/>
    </source>
</evidence>
<dbReference type="InterPro" id="IPR020622">
    <property type="entry name" value="Ala_racemase_pyridoxalP-BS"/>
</dbReference>
<dbReference type="EC" id="5.1.1.1" evidence="7"/>
<dbReference type="GO" id="GO:0008784">
    <property type="term" value="F:alanine racemase activity"/>
    <property type="evidence" value="ECO:0007669"/>
    <property type="project" value="UniProtKB-EC"/>
</dbReference>
<organism evidence="7 8">
    <name type="scientific">Sulfurimonas crateris</name>
    <dbReference type="NCBI Taxonomy" id="2574727"/>
    <lineage>
        <taxon>Bacteria</taxon>
        <taxon>Pseudomonadati</taxon>
        <taxon>Campylobacterota</taxon>
        <taxon>Epsilonproteobacteria</taxon>
        <taxon>Campylobacterales</taxon>
        <taxon>Sulfurimonadaceae</taxon>
        <taxon>Sulfurimonas</taxon>
    </lineage>
</organism>
<dbReference type="OrthoDB" id="9813814at2"/>
<dbReference type="InterPro" id="IPR011079">
    <property type="entry name" value="Ala_racemase_C"/>
</dbReference>
<dbReference type="GO" id="GO:0009252">
    <property type="term" value="P:peptidoglycan biosynthetic process"/>
    <property type="evidence" value="ECO:0007669"/>
    <property type="project" value="TreeGrafter"/>
</dbReference>
<comment type="cofactor">
    <cofactor evidence="1 4">
        <name>pyridoxal 5'-phosphate</name>
        <dbReference type="ChEBI" id="CHEBI:597326"/>
    </cofactor>
</comment>
<sequence>MAYIILNKNSFFNNLDIISKSTKGRDKIALVLKDNAYGHGLLEIASLAKEYGVKKAVARTSKEAEAIYDFFEYILVLAEIPSSKNDKIRYTINDINSIDKFPQGAKVELKVDTGMHRNGISASDLEEAFLKIKDAKLLLEAVFTHHRSSDELTSEWFWQKENFKRVKEESKILSQKYGFSTLRFHSSNSASLFRHDSFDEDMARVGIAAYGCLELPKGLQIDGFKPVLSLWANRISQRELREGERVGYGGDYTAIKDCTIGNYDFGYGDGFMRCCAGIGYKTPDDIELIGRISMDNSTFMSADDKLLIFDDARVVAKYAKTISYEVLTSLKSEISRTIVQ</sequence>
<dbReference type="RefSeq" id="WP_137011755.1">
    <property type="nucleotide sequence ID" value="NZ_SZPX01000001.1"/>
</dbReference>
<dbReference type="PROSITE" id="PS00395">
    <property type="entry name" value="ALANINE_RACEMASE"/>
    <property type="match status" value="1"/>
</dbReference>
<proteinExistence type="predicted"/>
<reference evidence="7 8" key="1">
    <citation type="submission" date="2019-04" db="EMBL/GenBank/DDBJ databases">
        <title>Sulfurimonas crateris sp. nov. a facultative anaerobic sulfur-oxidizing chemolithautotrophic bacterium isolated from a terrestrial mud vulcano.</title>
        <authorList>
            <person name="Ratnikova N.M."/>
            <person name="Slobodkin A.I."/>
            <person name="Merkel A.Y."/>
            <person name="Novikov A."/>
            <person name="Bonch-Osmolovskaya E.A."/>
            <person name="Slobodkina G.B."/>
        </authorList>
    </citation>
    <scope>NUCLEOTIDE SEQUENCE [LARGE SCALE GENOMIC DNA]</scope>
    <source>
        <strain evidence="7 8">SN118</strain>
    </source>
</reference>
<dbReference type="InterPro" id="IPR000821">
    <property type="entry name" value="Ala_racemase"/>
</dbReference>
<dbReference type="InterPro" id="IPR009006">
    <property type="entry name" value="Ala_racemase/Decarboxylase_C"/>
</dbReference>
<comment type="caution">
    <text evidence="7">The sequence shown here is derived from an EMBL/GenBank/DDBJ whole genome shotgun (WGS) entry which is preliminary data.</text>
</comment>
<dbReference type="Pfam" id="PF01168">
    <property type="entry name" value="Ala_racemase_N"/>
    <property type="match status" value="1"/>
</dbReference>
<feature type="binding site" evidence="5">
    <location>
        <position position="294"/>
    </location>
    <ligand>
        <name>substrate</name>
    </ligand>
</feature>
<evidence type="ECO:0000313" key="7">
    <source>
        <dbReference type="EMBL" id="TKI71181.1"/>
    </source>
</evidence>
<dbReference type="SUPFAM" id="SSF50621">
    <property type="entry name" value="Alanine racemase C-terminal domain-like"/>
    <property type="match status" value="1"/>
</dbReference>
<feature type="binding site" evidence="5">
    <location>
        <position position="117"/>
    </location>
    <ligand>
        <name>substrate</name>
    </ligand>
</feature>
<dbReference type="Pfam" id="PF00842">
    <property type="entry name" value="Ala_racemase_C"/>
    <property type="match status" value="1"/>
</dbReference>
<evidence type="ECO:0000259" key="6">
    <source>
        <dbReference type="SMART" id="SM01005"/>
    </source>
</evidence>
<dbReference type="InterPro" id="IPR029066">
    <property type="entry name" value="PLP-binding_barrel"/>
</dbReference>
<dbReference type="GO" id="GO:0030170">
    <property type="term" value="F:pyridoxal phosphate binding"/>
    <property type="evidence" value="ECO:0007669"/>
    <property type="project" value="TreeGrafter"/>
</dbReference>
<dbReference type="AlphaFoldDB" id="A0A4U2ZD79"/>
<dbReference type="NCBIfam" id="NF000791">
    <property type="entry name" value="PRK00053.2-2"/>
    <property type="match status" value="1"/>
</dbReference>
<keyword evidence="2 4" id="KW-0663">Pyridoxal phosphate</keyword>
<dbReference type="Proteomes" id="UP000309561">
    <property type="component" value="Unassembled WGS sequence"/>
</dbReference>
<dbReference type="EMBL" id="SZPX01000001">
    <property type="protein sequence ID" value="TKI71181.1"/>
    <property type="molecule type" value="Genomic_DNA"/>
</dbReference>
<name>A0A4U2ZD79_9BACT</name>
<dbReference type="PRINTS" id="PR00992">
    <property type="entry name" value="ALARACEMASE"/>
</dbReference>
<evidence type="ECO:0000256" key="2">
    <source>
        <dbReference type="ARBA" id="ARBA00022898"/>
    </source>
</evidence>
<dbReference type="PANTHER" id="PTHR30511:SF0">
    <property type="entry name" value="ALANINE RACEMASE, CATABOLIC-RELATED"/>
    <property type="match status" value="1"/>
</dbReference>
<dbReference type="Gene3D" id="3.20.20.10">
    <property type="entry name" value="Alanine racemase"/>
    <property type="match status" value="1"/>
</dbReference>
<protein>
    <submittedName>
        <fullName evidence="7">Alanine racemase</fullName>
        <ecNumber evidence="7">5.1.1.1</ecNumber>
    </submittedName>
</protein>
<keyword evidence="3 7" id="KW-0413">Isomerase</keyword>
<dbReference type="SMART" id="SM01005">
    <property type="entry name" value="Ala_racemase_C"/>
    <property type="match status" value="1"/>
</dbReference>
<evidence type="ECO:0000256" key="4">
    <source>
        <dbReference type="PIRSR" id="PIRSR600821-50"/>
    </source>
</evidence>
<dbReference type="Gene3D" id="2.40.37.10">
    <property type="entry name" value="Lyase, Ornithine Decarboxylase, Chain A, domain 1"/>
    <property type="match status" value="1"/>
</dbReference>
<feature type="domain" description="Alanine racemase C-terminal" evidence="6">
    <location>
        <begin position="227"/>
        <end position="339"/>
    </location>
</feature>
<evidence type="ECO:0000256" key="1">
    <source>
        <dbReference type="ARBA" id="ARBA00001933"/>
    </source>
</evidence>
<feature type="modified residue" description="N6-(pyridoxal phosphate)lysine" evidence="4">
    <location>
        <position position="33"/>
    </location>
</feature>
<gene>
    <name evidence="7" type="ORF">FCU45_02035</name>
</gene>